<reference evidence="4 5" key="1">
    <citation type="submission" date="2020-05" db="EMBL/GenBank/DDBJ databases">
        <title>Compete genome of Limnobacter sp. SAORIC-580.</title>
        <authorList>
            <person name="Song J."/>
            <person name="Cho J.-C."/>
        </authorList>
    </citation>
    <scope>NUCLEOTIDE SEQUENCE [LARGE SCALE GENOMIC DNA]</scope>
    <source>
        <strain evidence="4 5">SAORIC-580</strain>
    </source>
</reference>
<dbReference type="EMBL" id="CP053084">
    <property type="protein sequence ID" value="QJR30485.1"/>
    <property type="molecule type" value="Genomic_DNA"/>
</dbReference>
<keyword evidence="5" id="KW-1185">Reference proteome</keyword>
<dbReference type="Proteomes" id="UP000501130">
    <property type="component" value="Chromosome"/>
</dbReference>
<dbReference type="InterPro" id="IPR011611">
    <property type="entry name" value="PfkB_dom"/>
</dbReference>
<keyword evidence="2 4" id="KW-0418">Kinase</keyword>
<evidence type="ECO:0000259" key="3">
    <source>
        <dbReference type="Pfam" id="PF00294"/>
    </source>
</evidence>
<evidence type="ECO:0000256" key="2">
    <source>
        <dbReference type="ARBA" id="ARBA00022777"/>
    </source>
</evidence>
<dbReference type="PROSITE" id="PS00583">
    <property type="entry name" value="PFKB_KINASES_1"/>
    <property type="match status" value="1"/>
</dbReference>
<dbReference type="SUPFAM" id="SSF53613">
    <property type="entry name" value="Ribokinase-like"/>
    <property type="match status" value="1"/>
</dbReference>
<dbReference type="CDD" id="cd01942">
    <property type="entry name" value="ribokinase_group_A"/>
    <property type="match status" value="1"/>
</dbReference>
<feature type="domain" description="Carbohydrate kinase PfkB" evidence="3">
    <location>
        <begin position="43"/>
        <end position="297"/>
    </location>
</feature>
<organism evidence="4 5">
    <name type="scientific">Limnobacter profundi</name>
    <dbReference type="NCBI Taxonomy" id="2732163"/>
    <lineage>
        <taxon>Bacteria</taxon>
        <taxon>Pseudomonadati</taxon>
        <taxon>Pseudomonadota</taxon>
        <taxon>Betaproteobacteria</taxon>
        <taxon>Burkholderiales</taxon>
        <taxon>Burkholderiaceae</taxon>
        <taxon>Limnobacter</taxon>
    </lineage>
</organism>
<dbReference type="GO" id="GO:0016301">
    <property type="term" value="F:kinase activity"/>
    <property type="evidence" value="ECO:0007669"/>
    <property type="project" value="UniProtKB-KW"/>
</dbReference>
<dbReference type="Pfam" id="PF00294">
    <property type="entry name" value="PfkB"/>
    <property type="match status" value="1"/>
</dbReference>
<protein>
    <submittedName>
        <fullName evidence="4">Carbohydrate kinase family protein</fullName>
    </submittedName>
</protein>
<dbReference type="PANTHER" id="PTHR10584:SF166">
    <property type="entry name" value="RIBOKINASE"/>
    <property type="match status" value="1"/>
</dbReference>
<dbReference type="RefSeq" id="WP_008250516.1">
    <property type="nucleotide sequence ID" value="NZ_CP053084.1"/>
</dbReference>
<evidence type="ECO:0000313" key="5">
    <source>
        <dbReference type="Proteomes" id="UP000501130"/>
    </source>
</evidence>
<gene>
    <name evidence="4" type="ORF">HKT17_12645</name>
</gene>
<keyword evidence="1" id="KW-0808">Transferase</keyword>
<dbReference type="Gene3D" id="3.40.1190.20">
    <property type="match status" value="1"/>
</dbReference>
<proteinExistence type="predicted"/>
<name>A0ABX6N9A1_9BURK</name>
<dbReference type="InterPro" id="IPR002173">
    <property type="entry name" value="Carboh/pur_kinase_PfkB_CS"/>
</dbReference>
<accession>A0ABX6N9A1</accession>
<evidence type="ECO:0000313" key="4">
    <source>
        <dbReference type="EMBL" id="QJR30485.1"/>
    </source>
</evidence>
<evidence type="ECO:0000256" key="1">
    <source>
        <dbReference type="ARBA" id="ARBA00022679"/>
    </source>
</evidence>
<sequence length="318" mass="34439">MNSPTNTKRVLICGSIAFDTIMVFEGRFKDQILPDQVHILNVAFLVPSLRKDWGGCAGNIAYSLNMLGGKPVPMATIGHDAGGYFQRLQTLGIETNCLKQIGEEFTAQAFITTDLDDNQITAFHPGAMSHSHLNKVSDAGDIALGIIAPDGRDGMMQHAEQFATAGIPFVFDPGQGLPMFGKPELDRFLELATYAAVNDYEAKMLCERTGLTLEQIAEKLEALVVTRGAEGSWVFTQGQRHDIPCVKAERIADPTGCGDAYRGGLLYGLTEGMGIVNAAKLASLMGSLKIAVKGPQTYQYSREEIASRFTAAFGQQPW</sequence>
<dbReference type="InterPro" id="IPR029056">
    <property type="entry name" value="Ribokinase-like"/>
</dbReference>
<dbReference type="PANTHER" id="PTHR10584">
    <property type="entry name" value="SUGAR KINASE"/>
    <property type="match status" value="1"/>
</dbReference>